<evidence type="ECO:0000313" key="12">
    <source>
        <dbReference type="Proteomes" id="UP000184386"/>
    </source>
</evidence>
<keyword evidence="7 10" id="KW-0472">Membrane</keyword>
<feature type="transmembrane region" description="Helical" evidence="10">
    <location>
        <begin position="123"/>
        <end position="142"/>
    </location>
</feature>
<dbReference type="PANTHER" id="PTHR30065">
    <property type="entry name" value="FLAGELLAR BIOSYNTHETIC PROTEIN FLIR"/>
    <property type="match status" value="1"/>
</dbReference>
<dbReference type="Proteomes" id="UP000184386">
    <property type="component" value="Unassembled WGS sequence"/>
</dbReference>
<keyword evidence="5 10" id="KW-0812">Transmembrane</keyword>
<evidence type="ECO:0000256" key="6">
    <source>
        <dbReference type="ARBA" id="ARBA00022989"/>
    </source>
</evidence>
<keyword evidence="11" id="KW-0966">Cell projection</keyword>
<reference evidence="11 12" key="1">
    <citation type="submission" date="2016-11" db="EMBL/GenBank/DDBJ databases">
        <authorList>
            <person name="Jaros S."/>
            <person name="Januszkiewicz K."/>
            <person name="Wedrychowicz H."/>
        </authorList>
    </citation>
    <scope>NUCLEOTIDE SEQUENCE [LARGE SCALE GENOMIC DNA]</scope>
    <source>
        <strain evidence="11 12">DSM 15929</strain>
    </source>
</reference>
<comment type="function">
    <text evidence="1 10">Role in flagellar biosynthesis.</text>
</comment>
<dbReference type="InterPro" id="IPR002010">
    <property type="entry name" value="T3SS_IM_R"/>
</dbReference>
<evidence type="ECO:0000256" key="2">
    <source>
        <dbReference type="ARBA" id="ARBA00009772"/>
    </source>
</evidence>
<keyword evidence="8 10" id="KW-0975">Bacterial flagellum</keyword>
<evidence type="ECO:0000256" key="10">
    <source>
        <dbReference type="RuleBase" id="RU362071"/>
    </source>
</evidence>
<dbReference type="GO" id="GO:0009425">
    <property type="term" value="C:bacterial-type flagellum basal body"/>
    <property type="evidence" value="ECO:0007669"/>
    <property type="project" value="UniProtKB-SubCell"/>
</dbReference>
<dbReference type="GO" id="GO:0005886">
    <property type="term" value="C:plasma membrane"/>
    <property type="evidence" value="ECO:0007669"/>
    <property type="project" value="UniProtKB-SubCell"/>
</dbReference>
<evidence type="ECO:0000256" key="8">
    <source>
        <dbReference type="ARBA" id="ARBA00023143"/>
    </source>
</evidence>
<keyword evidence="11" id="KW-0969">Cilium</keyword>
<proteinExistence type="inferred from homology"/>
<protein>
    <recommendedName>
        <fullName evidence="3 9">Flagellar biosynthetic protein FliR</fullName>
    </recommendedName>
</protein>
<dbReference type="InterPro" id="IPR006303">
    <property type="entry name" value="FliR"/>
</dbReference>
<dbReference type="PRINTS" id="PR00953">
    <property type="entry name" value="TYPE3IMRPROT"/>
</dbReference>
<dbReference type="OrthoDB" id="9807748at2"/>
<feature type="transmembrane region" description="Helical" evidence="10">
    <location>
        <begin position="39"/>
        <end position="57"/>
    </location>
</feature>
<dbReference type="STRING" id="1121322.SAMN02745136_01276"/>
<name>A0A1M6NEH2_9FIRM</name>
<evidence type="ECO:0000256" key="4">
    <source>
        <dbReference type="ARBA" id="ARBA00022475"/>
    </source>
</evidence>
<evidence type="ECO:0000313" key="11">
    <source>
        <dbReference type="EMBL" id="SHJ94100.1"/>
    </source>
</evidence>
<dbReference type="AlphaFoldDB" id="A0A1M6NEH2"/>
<accession>A0A1M6NEH2</accession>
<dbReference type="EMBL" id="FRAC01000008">
    <property type="protein sequence ID" value="SHJ94100.1"/>
    <property type="molecule type" value="Genomic_DNA"/>
</dbReference>
<comment type="subcellular location">
    <subcellularLocation>
        <location evidence="10">Cell membrane</location>
        <topology evidence="10">Multi-pass membrane protein</topology>
    </subcellularLocation>
    <subcellularLocation>
        <location evidence="10">Bacterial flagellum basal body</location>
    </subcellularLocation>
</comment>
<dbReference type="RefSeq" id="WP_073274042.1">
    <property type="nucleotide sequence ID" value="NZ_FRAC01000008.1"/>
</dbReference>
<feature type="transmembrane region" description="Helical" evidence="10">
    <location>
        <begin position="69"/>
        <end position="90"/>
    </location>
</feature>
<keyword evidence="4 10" id="KW-1003">Cell membrane</keyword>
<dbReference type="GO" id="GO:0006605">
    <property type="term" value="P:protein targeting"/>
    <property type="evidence" value="ECO:0007669"/>
    <property type="project" value="UniProtKB-UniRule"/>
</dbReference>
<evidence type="ECO:0000256" key="5">
    <source>
        <dbReference type="ARBA" id="ARBA00022692"/>
    </source>
</evidence>
<evidence type="ECO:0000256" key="7">
    <source>
        <dbReference type="ARBA" id="ARBA00023136"/>
    </source>
</evidence>
<keyword evidence="6 10" id="KW-1133">Transmembrane helix</keyword>
<comment type="similarity">
    <text evidence="2 10">Belongs to the FliR/MopE/SpaR family.</text>
</comment>
<feature type="transmembrane region" description="Helical" evidence="10">
    <location>
        <begin position="174"/>
        <end position="197"/>
    </location>
</feature>
<feature type="transmembrane region" description="Helical" evidence="10">
    <location>
        <begin position="217"/>
        <end position="239"/>
    </location>
</feature>
<dbReference type="NCBIfam" id="TIGR01400">
    <property type="entry name" value="fliR"/>
    <property type="match status" value="1"/>
</dbReference>
<gene>
    <name evidence="11" type="ORF">SAMN02745136_01276</name>
</gene>
<evidence type="ECO:0000256" key="9">
    <source>
        <dbReference type="NCBIfam" id="TIGR01400"/>
    </source>
</evidence>
<evidence type="ECO:0000256" key="1">
    <source>
        <dbReference type="ARBA" id="ARBA00002578"/>
    </source>
</evidence>
<feature type="transmembrane region" description="Helical" evidence="10">
    <location>
        <begin position="12"/>
        <end position="33"/>
    </location>
</feature>
<sequence length="254" mass="28556">MTFTIDGFDGFLLILVRISAFVFVAPFFSIPNVPQRVKAGFSLIFALILFQITPVAIQYDTVIGFAALMLKEALTGLIIGFFTNLSYYILNFSGQIMDMEIGFSMVNELDPVAHVESTITSNLYSYSVILMLLVTDMHLYIIKAFADTFKVIPLGQAHLNPNIYLLMVDFIRDYFIIGFRIVLPVFAAMLIINTILAILAKVAPQMNMFVIGFQLKIITGLLILFLLVRFLPTVSGFIFNEMIDMMKSAVQILK</sequence>
<keyword evidence="12" id="KW-1185">Reference proteome</keyword>
<dbReference type="Pfam" id="PF01311">
    <property type="entry name" value="Bac_export_1"/>
    <property type="match status" value="1"/>
</dbReference>
<dbReference type="GO" id="GO:0044780">
    <property type="term" value="P:bacterial-type flagellum assembly"/>
    <property type="evidence" value="ECO:0007669"/>
    <property type="project" value="UniProtKB-UniRule"/>
</dbReference>
<dbReference type="PANTHER" id="PTHR30065:SF1">
    <property type="entry name" value="SURFACE PRESENTATION OF ANTIGENS PROTEIN SPAR"/>
    <property type="match status" value="1"/>
</dbReference>
<keyword evidence="11" id="KW-0282">Flagellum</keyword>
<organism evidence="11 12">
    <name type="scientific">Anaerocolumna jejuensis DSM 15929</name>
    <dbReference type="NCBI Taxonomy" id="1121322"/>
    <lineage>
        <taxon>Bacteria</taxon>
        <taxon>Bacillati</taxon>
        <taxon>Bacillota</taxon>
        <taxon>Clostridia</taxon>
        <taxon>Lachnospirales</taxon>
        <taxon>Lachnospiraceae</taxon>
        <taxon>Anaerocolumna</taxon>
    </lineage>
</organism>
<evidence type="ECO:0000256" key="3">
    <source>
        <dbReference type="ARBA" id="ARBA00021717"/>
    </source>
</evidence>